<gene>
    <name evidence="1" type="ORF">FHR82_005588</name>
</gene>
<keyword evidence="2" id="KW-1185">Reference proteome</keyword>
<dbReference type="RefSeq" id="WP_184813447.1">
    <property type="nucleotide sequence ID" value="NZ_JACHJQ010000006.1"/>
</dbReference>
<dbReference type="AlphaFoldDB" id="A0A7W7VGR5"/>
<organism evidence="1 2">
    <name type="scientific">Actinophytocola algeriensis</name>
    <dbReference type="NCBI Taxonomy" id="1768010"/>
    <lineage>
        <taxon>Bacteria</taxon>
        <taxon>Bacillati</taxon>
        <taxon>Actinomycetota</taxon>
        <taxon>Actinomycetes</taxon>
        <taxon>Pseudonocardiales</taxon>
        <taxon>Pseudonocardiaceae</taxon>
    </lineage>
</organism>
<evidence type="ECO:0000313" key="2">
    <source>
        <dbReference type="Proteomes" id="UP000520767"/>
    </source>
</evidence>
<name>A0A7W7VGR5_9PSEU</name>
<dbReference type="Proteomes" id="UP000520767">
    <property type="component" value="Unassembled WGS sequence"/>
</dbReference>
<reference evidence="1 2" key="1">
    <citation type="submission" date="2020-08" db="EMBL/GenBank/DDBJ databases">
        <title>Genomic Encyclopedia of Type Strains, Phase III (KMG-III): the genomes of soil and plant-associated and newly described type strains.</title>
        <authorList>
            <person name="Whitman W."/>
        </authorList>
    </citation>
    <scope>NUCLEOTIDE SEQUENCE [LARGE SCALE GENOMIC DNA]</scope>
    <source>
        <strain evidence="1 2">CECT 8960</strain>
    </source>
</reference>
<evidence type="ECO:0000313" key="1">
    <source>
        <dbReference type="EMBL" id="MBB4909330.1"/>
    </source>
</evidence>
<proteinExistence type="predicted"/>
<comment type="caution">
    <text evidence="1">The sequence shown here is derived from an EMBL/GenBank/DDBJ whole genome shotgun (WGS) entry which is preliminary data.</text>
</comment>
<sequence length="215" mass="23797">MVERVRDNEAGALCLSQRHGGLPSRTVPGLTVCADCRKDAEESLLELPVLYDMCAYVLDARHPQPRERVSGRRPGGIVLRDAVVSIRSEILGVLASWCGLVTSERGVTGPDELSIPRLSTFVLIHFGWLTSHPAGPDFVDELASLADRAREVLKPEPRTEIDLGPCNHPGCGWTVRAEGHPPTRIRCDAGHEWPPEKWLLLRDDHRFDSSRESGE</sequence>
<protein>
    <submittedName>
        <fullName evidence="1">Uncharacterized protein</fullName>
    </submittedName>
</protein>
<dbReference type="EMBL" id="JACHJQ010000006">
    <property type="protein sequence ID" value="MBB4909330.1"/>
    <property type="molecule type" value="Genomic_DNA"/>
</dbReference>
<accession>A0A7W7VGR5</accession>